<reference evidence="1 2" key="1">
    <citation type="submission" date="2018-06" db="EMBL/GenBank/DDBJ databases">
        <authorList>
            <consortium name="Pathogen Informatics"/>
            <person name="Doyle S."/>
        </authorList>
    </citation>
    <scope>NUCLEOTIDE SEQUENCE [LARGE SCALE GENOMIC DNA]</scope>
    <source>
        <strain evidence="1 2">NCTC10911</strain>
    </source>
</reference>
<gene>
    <name evidence="1" type="ORF">NCTC10911_00968</name>
</gene>
<evidence type="ECO:0000313" key="2">
    <source>
        <dbReference type="Proteomes" id="UP000255014"/>
    </source>
</evidence>
<name>A0A380ZZ05_BORPT</name>
<evidence type="ECO:0000313" key="1">
    <source>
        <dbReference type="EMBL" id="SUV63953.1"/>
    </source>
</evidence>
<dbReference type="AlphaFoldDB" id="A0A380ZZ05"/>
<organism evidence="1 2">
    <name type="scientific">Bordetella pertussis</name>
    <dbReference type="NCBI Taxonomy" id="520"/>
    <lineage>
        <taxon>Bacteria</taxon>
        <taxon>Pseudomonadati</taxon>
        <taxon>Pseudomonadota</taxon>
        <taxon>Betaproteobacteria</taxon>
        <taxon>Burkholderiales</taxon>
        <taxon>Alcaligenaceae</taxon>
        <taxon>Bordetella</taxon>
    </lineage>
</organism>
<proteinExistence type="predicted"/>
<sequence>MPALSSRPLRHGRRGCATAWAMCSMKRARHRTRAQARQVAGLLLAIDPGHLVAAQESHQVRQGDLGGVGGAREHRFAIEHVPQADAVQAAGQLAVDPGFDAVHESRRMPAAIGLLDGRADPGAGLAVARRGALVQDPGEGRVDAHLQARGGVVFGAGQGAQALAQRVRGREVGACQHHARVRAPPQDGFALRVPGENAVRIGLGQPFGRQVGARGQQSVGIAQRLFDRGKRRVGGQPGQFQGISGAIRGCSGGWGIRPCAGLPDSA</sequence>
<protein>
    <submittedName>
        <fullName evidence="1">Uncharacterized protein</fullName>
    </submittedName>
</protein>
<accession>A0A380ZZ05</accession>
<dbReference type="Proteomes" id="UP000255014">
    <property type="component" value="Unassembled WGS sequence"/>
</dbReference>
<dbReference type="EMBL" id="UFTT01000002">
    <property type="protein sequence ID" value="SUV63953.1"/>
    <property type="molecule type" value="Genomic_DNA"/>
</dbReference>